<accession>A0A6I4IC63</accession>
<protein>
    <submittedName>
        <fullName evidence="8">RagB/SusD family nutrient uptake outer membrane protein</fullName>
    </submittedName>
</protein>
<dbReference type="InterPro" id="IPR012944">
    <property type="entry name" value="SusD_RagB_dom"/>
</dbReference>
<dbReference type="InterPro" id="IPR033985">
    <property type="entry name" value="SusD-like_N"/>
</dbReference>
<gene>
    <name evidence="8" type="ORF">GO816_16420</name>
</gene>
<keyword evidence="4" id="KW-0472">Membrane</keyword>
<dbReference type="Gene3D" id="1.25.40.390">
    <property type="match status" value="1"/>
</dbReference>
<evidence type="ECO:0000259" key="6">
    <source>
        <dbReference type="Pfam" id="PF07980"/>
    </source>
</evidence>
<dbReference type="RefSeq" id="WP_157543041.1">
    <property type="nucleotide sequence ID" value="NZ_WQLA01000007.1"/>
</dbReference>
<dbReference type="InterPro" id="IPR011990">
    <property type="entry name" value="TPR-like_helical_dom_sf"/>
</dbReference>
<keyword evidence="9" id="KW-1185">Reference proteome</keyword>
<dbReference type="GO" id="GO:0009279">
    <property type="term" value="C:cell outer membrane"/>
    <property type="evidence" value="ECO:0007669"/>
    <property type="project" value="UniProtKB-SubCell"/>
</dbReference>
<dbReference type="EMBL" id="WQLA01000007">
    <property type="protein sequence ID" value="MVN92722.1"/>
    <property type="molecule type" value="Genomic_DNA"/>
</dbReference>
<keyword evidence="3" id="KW-0732">Signal</keyword>
<evidence type="ECO:0000313" key="8">
    <source>
        <dbReference type="EMBL" id="MVN92722.1"/>
    </source>
</evidence>
<dbReference type="CDD" id="cd08977">
    <property type="entry name" value="SusD"/>
    <property type="match status" value="1"/>
</dbReference>
<feature type="domain" description="SusD-like N-terminal" evidence="7">
    <location>
        <begin position="39"/>
        <end position="221"/>
    </location>
</feature>
<keyword evidence="5" id="KW-0998">Cell outer membrane</keyword>
<evidence type="ECO:0000256" key="1">
    <source>
        <dbReference type="ARBA" id="ARBA00004442"/>
    </source>
</evidence>
<comment type="caution">
    <text evidence="8">The sequence shown here is derived from an EMBL/GenBank/DDBJ whole genome shotgun (WGS) entry which is preliminary data.</text>
</comment>
<evidence type="ECO:0000256" key="3">
    <source>
        <dbReference type="ARBA" id="ARBA00022729"/>
    </source>
</evidence>
<sequence length="537" mass="60200">MKRNLSFTFIIAAFCTLGCNKQLNTIPKDFISPVNYYQTEGQLNNALNGVYDPLGLESMYANGLLTYLSYGNDEGVWRASGQVTGPMVYNYDPSEANINNLWTAAYTGIGRANLLLDNIDKATAVATATRDVILAQALFLRAYYYFVLADNWGGVPLRLTAAQSAEDVDLPATPVADVYKQVVKDMETAEALLPTAEQWGPNSGGRVSKNTAAGILARVYLTMAGSPVNDKARYADALKWSKKVIDMGFNQLNADYSQVFINHCQDKYDVKESMWEVEFYGVKADAYNEVGYVGNRNGIASNNIDFPGYGYAFLYATSKLYKSYESRINATTKVEFSPDERRDWVVSPYTWNDATKTKTFLAVTATYDRFPGKWRRDLETNLPRNKNYSGVNFPLLRYSDVLLMFAEAENEINGPTVAALNALNQVRRRAYGKLKAGATNVTEADLTGLDKTTFFNAINAERMRELAFECLRNHDLKRWGLLQSTLKEFAADIKLNAPANRKFTAIIGDNIQDRHLFYPIPSREISLNKAIKQNQGW</sequence>
<reference evidence="8 9" key="1">
    <citation type="submission" date="2019-12" db="EMBL/GenBank/DDBJ databases">
        <title>Mucilaginibacter sp. HME9299 genome sequencing and assembly.</title>
        <authorList>
            <person name="Kang H."/>
            <person name="Kim H."/>
            <person name="Joh K."/>
        </authorList>
    </citation>
    <scope>NUCLEOTIDE SEQUENCE [LARGE SCALE GENOMIC DNA]</scope>
    <source>
        <strain evidence="8 9">HME9299</strain>
    </source>
</reference>
<evidence type="ECO:0000313" key="9">
    <source>
        <dbReference type="Proteomes" id="UP000434850"/>
    </source>
</evidence>
<proteinExistence type="inferred from homology"/>
<evidence type="ECO:0000259" key="7">
    <source>
        <dbReference type="Pfam" id="PF14322"/>
    </source>
</evidence>
<evidence type="ECO:0000256" key="2">
    <source>
        <dbReference type="ARBA" id="ARBA00006275"/>
    </source>
</evidence>
<comment type="subcellular location">
    <subcellularLocation>
        <location evidence="1">Cell outer membrane</location>
    </subcellularLocation>
</comment>
<dbReference type="OrthoDB" id="5694214at2"/>
<organism evidence="8 9">
    <name type="scientific">Mucilaginibacter aquatilis</name>
    <dbReference type="NCBI Taxonomy" id="1517760"/>
    <lineage>
        <taxon>Bacteria</taxon>
        <taxon>Pseudomonadati</taxon>
        <taxon>Bacteroidota</taxon>
        <taxon>Sphingobacteriia</taxon>
        <taxon>Sphingobacteriales</taxon>
        <taxon>Sphingobacteriaceae</taxon>
        <taxon>Mucilaginibacter</taxon>
    </lineage>
</organism>
<evidence type="ECO:0000256" key="5">
    <source>
        <dbReference type="ARBA" id="ARBA00023237"/>
    </source>
</evidence>
<dbReference type="Pfam" id="PF14322">
    <property type="entry name" value="SusD-like_3"/>
    <property type="match status" value="1"/>
</dbReference>
<feature type="domain" description="RagB/SusD" evidence="6">
    <location>
        <begin position="271"/>
        <end position="537"/>
    </location>
</feature>
<dbReference type="Proteomes" id="UP000434850">
    <property type="component" value="Unassembled WGS sequence"/>
</dbReference>
<dbReference type="AlphaFoldDB" id="A0A6I4IC63"/>
<comment type="similarity">
    <text evidence="2">Belongs to the SusD family.</text>
</comment>
<dbReference type="Pfam" id="PF07980">
    <property type="entry name" value="SusD_RagB"/>
    <property type="match status" value="1"/>
</dbReference>
<name>A0A6I4IC63_9SPHI</name>
<dbReference type="SUPFAM" id="SSF48452">
    <property type="entry name" value="TPR-like"/>
    <property type="match status" value="1"/>
</dbReference>
<evidence type="ECO:0000256" key="4">
    <source>
        <dbReference type="ARBA" id="ARBA00023136"/>
    </source>
</evidence>